<reference evidence="1 2" key="1">
    <citation type="submission" date="2019-09" db="EMBL/GenBank/DDBJ databases">
        <title>Vancomyinc resistant enterococci isolated from farm animals in Switzerland.</title>
        <authorList>
            <person name="Stevens M.J.A."/>
            <person name="Stephan R."/>
            <person name="Morach M."/>
            <person name="Nuesch-Inderbinen M."/>
        </authorList>
    </citation>
    <scope>NUCLEOTIDE SEQUENCE [LARGE SCALE GENOMIC DNA]</scope>
    <source>
        <strain evidence="1 2">GH27</strain>
    </source>
</reference>
<gene>
    <name evidence="1" type="ORF">F6X95_13660</name>
</gene>
<dbReference type="AlphaFoldDB" id="A0A5N0YR24"/>
<evidence type="ECO:0000313" key="1">
    <source>
        <dbReference type="EMBL" id="KAA9203399.1"/>
    </source>
</evidence>
<dbReference type="Proteomes" id="UP000326078">
    <property type="component" value="Unassembled WGS sequence"/>
</dbReference>
<accession>A0A5N0YR24</accession>
<name>A0A5N0YR24_9ENTE</name>
<dbReference type="EMBL" id="VYUT01000030">
    <property type="protein sequence ID" value="KAA9203399.1"/>
    <property type="molecule type" value="Genomic_DNA"/>
</dbReference>
<dbReference type="RefSeq" id="WP_146897202.1">
    <property type="nucleotide sequence ID" value="NZ_CP042597.1"/>
</dbReference>
<organism evidence="1 2">
    <name type="scientific">Enterococcus durans</name>
    <dbReference type="NCBI Taxonomy" id="53345"/>
    <lineage>
        <taxon>Bacteria</taxon>
        <taxon>Bacillati</taxon>
        <taxon>Bacillota</taxon>
        <taxon>Bacilli</taxon>
        <taxon>Lactobacillales</taxon>
        <taxon>Enterococcaceae</taxon>
        <taxon>Enterococcus</taxon>
    </lineage>
</organism>
<evidence type="ECO:0000313" key="2">
    <source>
        <dbReference type="Proteomes" id="UP000326078"/>
    </source>
</evidence>
<comment type="caution">
    <text evidence="1">The sequence shown here is derived from an EMBL/GenBank/DDBJ whole genome shotgun (WGS) entry which is preliminary data.</text>
</comment>
<proteinExistence type="predicted"/>
<sequence>MIVHEQQARRVAKLRKQELNVAEEKLEKGGISVEEAVKLARNIAKSIGQMAEDIGKAFASLSKNIQRNMEGKE</sequence>
<protein>
    <submittedName>
        <fullName evidence="1">Toxin PIN</fullName>
    </submittedName>
</protein>